<accession>A0A6S6S4K2</accession>
<dbReference type="Pfam" id="PF13489">
    <property type="entry name" value="Methyltransf_23"/>
    <property type="match status" value="1"/>
</dbReference>
<evidence type="ECO:0008006" key="2">
    <source>
        <dbReference type="Google" id="ProtNLM"/>
    </source>
</evidence>
<dbReference type="CDD" id="cd02440">
    <property type="entry name" value="AdoMet_MTases"/>
    <property type="match status" value="1"/>
</dbReference>
<dbReference type="PANTHER" id="PTHR43861">
    <property type="entry name" value="TRANS-ACONITATE 2-METHYLTRANSFERASE-RELATED"/>
    <property type="match status" value="1"/>
</dbReference>
<organism evidence="1">
    <name type="scientific">uncultured Aureispira sp</name>
    <dbReference type="NCBI Taxonomy" id="1331704"/>
    <lineage>
        <taxon>Bacteria</taxon>
        <taxon>Pseudomonadati</taxon>
        <taxon>Bacteroidota</taxon>
        <taxon>Saprospiria</taxon>
        <taxon>Saprospirales</taxon>
        <taxon>Saprospiraceae</taxon>
        <taxon>Aureispira</taxon>
        <taxon>environmental samples</taxon>
    </lineage>
</organism>
<dbReference type="InterPro" id="IPR029063">
    <property type="entry name" value="SAM-dependent_MTases_sf"/>
</dbReference>
<dbReference type="EMBL" id="CACVAQ010000045">
    <property type="protein sequence ID" value="CAA6799805.1"/>
    <property type="molecule type" value="Genomic_DNA"/>
</dbReference>
<name>A0A6S6S4K2_9BACT</name>
<proteinExistence type="predicted"/>
<dbReference type="SUPFAM" id="SSF53335">
    <property type="entry name" value="S-adenosyl-L-methionine-dependent methyltransferases"/>
    <property type="match status" value="1"/>
</dbReference>
<evidence type="ECO:0000313" key="1">
    <source>
        <dbReference type="EMBL" id="CAA6799805.1"/>
    </source>
</evidence>
<dbReference type="Gene3D" id="3.40.50.150">
    <property type="entry name" value="Vaccinia Virus protein VP39"/>
    <property type="match status" value="1"/>
</dbReference>
<reference evidence="1" key="1">
    <citation type="submission" date="2020-01" db="EMBL/GenBank/DDBJ databases">
        <authorList>
            <person name="Meier V. D."/>
            <person name="Meier V D."/>
        </authorList>
    </citation>
    <scope>NUCLEOTIDE SEQUENCE</scope>
    <source>
        <strain evidence="1">HLG_WM_MAG_10</strain>
    </source>
</reference>
<sequence>MTQVNTHVQDAANLVVDSYRAQIKVFGKFEYPYFESLVQKYTIRKVLDVGCGEGTFLKGLASIYQDITFEGIDVNGGLVSLAGDNNSLENLSFSQTHFGEGFSSSGYDMIMARLSVEHMNDIEFFLGEAYKHLVEGGVLFITENYVDSLHNPNHTWQLFRQKEMEVYLKAGAHPRSPLFLPKLIKRAGFVDVESSFRHISPSTVSKTDFYGLVVEYTSLFKVLEPTIWTEEVVREVTDYCASALEQDFPNEDILLISHTLGLKPIK</sequence>
<protein>
    <recommendedName>
        <fullName evidence="2">Methyltransferase domain-containing protein</fullName>
    </recommendedName>
</protein>
<gene>
    <name evidence="1" type="ORF">HELGO_WM29751</name>
</gene>
<dbReference type="AlphaFoldDB" id="A0A6S6S4K2"/>